<feature type="region of interest" description="Disordered" evidence="1">
    <location>
        <begin position="108"/>
        <end position="128"/>
    </location>
</feature>
<gene>
    <name evidence="2" type="ORF">EZMO1_3438</name>
</gene>
<dbReference type="STRING" id="570277.EZMO1_3438"/>
<dbReference type="PANTHER" id="PTHR24023">
    <property type="entry name" value="COLLAGEN ALPHA"/>
    <property type="match status" value="1"/>
</dbReference>
<dbReference type="InterPro" id="IPR008160">
    <property type="entry name" value="Collagen"/>
</dbReference>
<feature type="compositionally biased region" description="Basic and acidic residues" evidence="1">
    <location>
        <begin position="249"/>
        <end position="260"/>
    </location>
</feature>
<dbReference type="AlphaFoldDB" id="A0A142BFA2"/>
<protein>
    <submittedName>
        <fullName evidence="2">Cell surface-anchored protein SclG</fullName>
    </submittedName>
</protein>
<dbReference type="PATRIC" id="fig|570277.3.peg.3697"/>
<evidence type="ECO:0000256" key="1">
    <source>
        <dbReference type="SAM" id="MobiDB-lite"/>
    </source>
</evidence>
<evidence type="ECO:0000313" key="2">
    <source>
        <dbReference type="EMBL" id="AMO57428.1"/>
    </source>
</evidence>
<dbReference type="GO" id="GO:0031012">
    <property type="term" value="C:extracellular matrix"/>
    <property type="evidence" value="ECO:0007669"/>
    <property type="project" value="TreeGrafter"/>
</dbReference>
<reference evidence="2 3" key="1">
    <citation type="journal article" date="2016" name="Front. Microbiol.">
        <title>Genomic Insight into the Host-Endosymbiont Relationship of Endozoicomonas montiporae CL-33(T) with its Coral Host.</title>
        <authorList>
            <person name="Ding J.-Y."/>
            <person name="Shiu J.-H."/>
            <person name="Chen W.-M."/>
            <person name="Chiang Y.-R."/>
            <person name="Tang S.-L."/>
        </authorList>
    </citation>
    <scope>NUCLEOTIDE SEQUENCE [LARGE SCALE GENOMIC DNA]</scope>
    <source>
        <strain evidence="2 3">CL-33</strain>
    </source>
</reference>
<feature type="region of interest" description="Disordered" evidence="1">
    <location>
        <begin position="175"/>
        <end position="357"/>
    </location>
</feature>
<feature type="compositionally biased region" description="Low complexity" evidence="1">
    <location>
        <begin position="175"/>
        <end position="198"/>
    </location>
</feature>
<sequence length="640" mass="68033">MLRIAVALLCLLISLDGLAVIIENDRSYKNNELSYSAQNGVLILPLSFVGENGHRFRFGGTDRGLMIDGYHYTLDDLRVIFNGYTDNIVMQRDEFERRLNHFRGNTRTARYSDSRSNSSQEERLNTEEVVLDRVPSVTDGAAAIAPVLPAGSGGAVNMAALNQVMTAFQGLVGPQGPVGPKGDTGQPGAKGAKGPSGAKGDKGEPGKKGSQGDSVKGERGKQGEQGPKGIQGQEGKRGQDGPRGVDGQKGLRGETGEMGEHSSSGSNGLNGEKGEPGAGPKGEHGVPGTKGETGNVGAEGAKGSRGVKGNPGNEGLRGVEGEPGPKGEPGARGAEGKEGPRGGAGLPGAQGMKGAPGVVGAKGDSGFNAKNIMGAVAINLFINGVSVYVWSSGEDNKRQMTVDMTCDAMLGEEVTQLMELCVGIQLAYGGLIPFNHFMILTFMKKTGLTSIDLPDIEIQLPVDSETASEQVTFNQTTIEQLNNGLSNRSRLVINARKNDLIADDFDVSREVQHLHSLTEFQSSTFFQLHKHYNELSDPDKAKRLFRLLMALVNVFHTSDSGYTYLWDQAGYGPLTKRHGLAVLTAMRISENPACLDDTNNQVIINHWLSNPVVECTNKSGQVMVSNVVAHTPKSEEHTEL</sequence>
<proteinExistence type="predicted"/>
<feature type="compositionally biased region" description="Polar residues" evidence="1">
    <location>
        <begin position="108"/>
        <end position="119"/>
    </location>
</feature>
<organism evidence="2 3">
    <name type="scientific">Endozoicomonas montiporae CL-33</name>
    <dbReference type="NCBI Taxonomy" id="570277"/>
    <lineage>
        <taxon>Bacteria</taxon>
        <taxon>Pseudomonadati</taxon>
        <taxon>Pseudomonadota</taxon>
        <taxon>Gammaproteobacteria</taxon>
        <taxon>Oceanospirillales</taxon>
        <taxon>Endozoicomonadaceae</taxon>
        <taxon>Endozoicomonas</taxon>
    </lineage>
</organism>
<dbReference type="Proteomes" id="UP000071065">
    <property type="component" value="Chromosome"/>
</dbReference>
<dbReference type="KEGG" id="emp:EZMO1_3438"/>
<accession>A0A142BFA2</accession>
<dbReference type="EMBL" id="CP013251">
    <property type="protein sequence ID" value="AMO57428.1"/>
    <property type="molecule type" value="Genomic_DNA"/>
</dbReference>
<name>A0A142BFA2_9GAMM</name>
<dbReference type="GO" id="GO:0005615">
    <property type="term" value="C:extracellular space"/>
    <property type="evidence" value="ECO:0007669"/>
    <property type="project" value="TreeGrafter"/>
</dbReference>
<dbReference type="InterPro" id="IPR050149">
    <property type="entry name" value="Collagen_superfamily"/>
</dbReference>
<dbReference type="PANTHER" id="PTHR24023:SF1082">
    <property type="entry name" value="COLLAGEN TRIPLE HELIX REPEAT"/>
    <property type="match status" value="1"/>
</dbReference>
<dbReference type="Pfam" id="PF01391">
    <property type="entry name" value="Collagen"/>
    <property type="match status" value="2"/>
</dbReference>
<evidence type="ECO:0000313" key="3">
    <source>
        <dbReference type="Proteomes" id="UP000071065"/>
    </source>
</evidence>